<dbReference type="GO" id="GO:0006397">
    <property type="term" value="P:mRNA processing"/>
    <property type="evidence" value="ECO:0007669"/>
    <property type="project" value="InterPro"/>
</dbReference>
<feature type="region of interest" description="Disordered" evidence="4">
    <location>
        <begin position="229"/>
        <end position="251"/>
    </location>
</feature>
<feature type="coiled-coil region" evidence="3">
    <location>
        <begin position="142"/>
        <end position="190"/>
    </location>
</feature>
<proteinExistence type="predicted"/>
<dbReference type="EMBL" id="AXCM01008656">
    <property type="status" value="NOT_ANNOTATED_CDS"/>
    <property type="molecule type" value="Genomic_DNA"/>
</dbReference>
<dbReference type="VEuPathDB" id="VectorBase:ACUA001238"/>
<name>A0A182LT27_9DIPT</name>
<comment type="subcellular location">
    <subcellularLocation>
        <location evidence="1">Nucleus</location>
    </subcellularLocation>
</comment>
<dbReference type="PANTHER" id="PTHR39082">
    <property type="entry name" value="PHOSPHOLIPASE C-BETA-2-RELATED"/>
    <property type="match status" value="1"/>
</dbReference>
<dbReference type="GO" id="GO:0000445">
    <property type="term" value="C:THO complex part of transcription export complex"/>
    <property type="evidence" value="ECO:0007669"/>
    <property type="project" value="InterPro"/>
</dbReference>
<reference evidence="6" key="1">
    <citation type="submission" date="2013-09" db="EMBL/GenBank/DDBJ databases">
        <title>The Genome Sequence of Anopheles culicifacies species A.</title>
        <authorList>
            <consortium name="The Broad Institute Genomics Platform"/>
            <person name="Neafsey D.E."/>
            <person name="Besansky N."/>
            <person name="Howell P."/>
            <person name="Walton C."/>
            <person name="Young S.K."/>
            <person name="Zeng Q."/>
            <person name="Gargeya S."/>
            <person name="Fitzgerald M."/>
            <person name="Haas B."/>
            <person name="Abouelleil A."/>
            <person name="Allen A.W."/>
            <person name="Alvarado L."/>
            <person name="Arachchi H.M."/>
            <person name="Berlin A.M."/>
            <person name="Chapman S.B."/>
            <person name="Gainer-Dewar J."/>
            <person name="Goldberg J."/>
            <person name="Griggs A."/>
            <person name="Gujja S."/>
            <person name="Hansen M."/>
            <person name="Howarth C."/>
            <person name="Imamovic A."/>
            <person name="Ireland A."/>
            <person name="Larimer J."/>
            <person name="McCowan C."/>
            <person name="Murphy C."/>
            <person name="Pearson M."/>
            <person name="Poon T.W."/>
            <person name="Priest M."/>
            <person name="Roberts A."/>
            <person name="Saif S."/>
            <person name="Shea T."/>
            <person name="Sisk P."/>
            <person name="Sykes S."/>
            <person name="Wortman J."/>
            <person name="Nusbaum C."/>
            <person name="Birren B."/>
        </authorList>
    </citation>
    <scope>NUCLEOTIDE SEQUENCE [LARGE SCALE GENOMIC DNA]</scope>
    <source>
        <strain evidence="6">A-37</strain>
    </source>
</reference>
<dbReference type="InterPro" id="IPR008501">
    <property type="entry name" value="THOC7/Mft1"/>
</dbReference>
<sequence length="251" mass="28290">MSNNFSNIPPYGCISEEVIKRRLQIDGDGTGDDRRLNDLLKTFIKWCNSNDASDNSQPIYDRLLAQLAQCEFDMKKSDFYASVMQQELKNYATISDTIESGIEMAKAQIVQSKQNLVLAKKIRKNRMEYDMLAKTINQQPDRKNTVQELESLKQNLDQLKENRADLERKLETKKKDFSVLMRAIAELQNKLDPTMSVTGTGGCDEEAMDVALASAADEKMSCDDPLALEEEDDAASSDNDEVILSSPEKLT</sequence>
<evidence type="ECO:0000256" key="4">
    <source>
        <dbReference type="SAM" id="MobiDB-lite"/>
    </source>
</evidence>
<evidence type="ECO:0000256" key="1">
    <source>
        <dbReference type="ARBA" id="ARBA00004123"/>
    </source>
</evidence>
<dbReference type="PANTHER" id="PTHR39082:SF1">
    <property type="entry name" value="SCAVENGER RECEPTOR CLASS A MEMBER 3"/>
    <property type="match status" value="1"/>
</dbReference>
<evidence type="ECO:0000256" key="2">
    <source>
        <dbReference type="ARBA" id="ARBA00023242"/>
    </source>
</evidence>
<dbReference type="STRING" id="139723.A0A182LT27"/>
<accession>A0A182LT27</accession>
<organism evidence="5 6">
    <name type="scientific">Anopheles culicifacies</name>
    <dbReference type="NCBI Taxonomy" id="139723"/>
    <lineage>
        <taxon>Eukaryota</taxon>
        <taxon>Metazoa</taxon>
        <taxon>Ecdysozoa</taxon>
        <taxon>Arthropoda</taxon>
        <taxon>Hexapoda</taxon>
        <taxon>Insecta</taxon>
        <taxon>Pterygota</taxon>
        <taxon>Neoptera</taxon>
        <taxon>Endopterygota</taxon>
        <taxon>Diptera</taxon>
        <taxon>Nematocera</taxon>
        <taxon>Culicoidea</taxon>
        <taxon>Culicidae</taxon>
        <taxon>Anophelinae</taxon>
        <taxon>Anopheles</taxon>
        <taxon>culicifacies species complex</taxon>
    </lineage>
</organism>
<feature type="compositionally biased region" description="Acidic residues" evidence="4">
    <location>
        <begin position="229"/>
        <end position="241"/>
    </location>
</feature>
<evidence type="ECO:0000313" key="6">
    <source>
        <dbReference type="Proteomes" id="UP000075883"/>
    </source>
</evidence>
<reference evidence="5" key="2">
    <citation type="submission" date="2020-05" db="UniProtKB">
        <authorList>
            <consortium name="EnsemblMetazoa"/>
        </authorList>
    </citation>
    <scope>IDENTIFICATION</scope>
    <source>
        <strain evidence="5">A-37</strain>
    </source>
</reference>
<dbReference type="InterPro" id="IPR052376">
    <property type="entry name" value="Oxidative_Scav/Glycosyltrans"/>
</dbReference>
<keyword evidence="6" id="KW-1185">Reference proteome</keyword>
<dbReference type="AlphaFoldDB" id="A0A182LT27"/>
<dbReference type="Pfam" id="PF05615">
    <property type="entry name" value="THOC7"/>
    <property type="match status" value="1"/>
</dbReference>
<dbReference type="Proteomes" id="UP000075883">
    <property type="component" value="Unassembled WGS sequence"/>
</dbReference>
<protein>
    <recommendedName>
        <fullName evidence="7">THO complex subunit 7</fullName>
    </recommendedName>
</protein>
<keyword evidence="2" id="KW-0539">Nucleus</keyword>
<keyword evidence="3" id="KW-0175">Coiled coil</keyword>
<evidence type="ECO:0000313" key="5">
    <source>
        <dbReference type="EnsemblMetazoa" id="ACUA001238-PA"/>
    </source>
</evidence>
<dbReference type="EnsemblMetazoa" id="ACUA001238-RA">
    <property type="protein sequence ID" value="ACUA001238-PA"/>
    <property type="gene ID" value="ACUA001238"/>
</dbReference>
<evidence type="ECO:0008006" key="7">
    <source>
        <dbReference type="Google" id="ProtNLM"/>
    </source>
</evidence>
<evidence type="ECO:0000256" key="3">
    <source>
        <dbReference type="SAM" id="Coils"/>
    </source>
</evidence>